<dbReference type="PANTHER" id="PTHR36558:SF1">
    <property type="entry name" value="RESTRICTION ENDONUCLEASE DOMAIN-CONTAINING PROTEIN-RELATED"/>
    <property type="match status" value="1"/>
</dbReference>
<keyword evidence="2" id="KW-0378">Hydrolase</keyword>
<dbReference type="Pfam" id="PF05685">
    <property type="entry name" value="Uma2"/>
    <property type="match status" value="1"/>
</dbReference>
<dbReference type="InterPro" id="IPR008538">
    <property type="entry name" value="Uma2"/>
</dbReference>
<dbReference type="InterPro" id="IPR011335">
    <property type="entry name" value="Restrct_endonuc-II-like"/>
</dbReference>
<keyword evidence="2" id="KW-0540">Nuclease</keyword>
<comment type="caution">
    <text evidence="2">The sequence shown here is derived from an EMBL/GenBank/DDBJ whole genome shotgun (WGS) entry which is preliminary data.</text>
</comment>
<accession>A0ABR7DB87</accession>
<dbReference type="Gene3D" id="3.90.1570.10">
    <property type="entry name" value="tt1808, chain A"/>
    <property type="match status" value="1"/>
</dbReference>
<reference evidence="2 3" key="1">
    <citation type="submission" date="2020-08" db="EMBL/GenBank/DDBJ databases">
        <title>Genome public.</title>
        <authorList>
            <person name="Liu C."/>
            <person name="Sun Q."/>
        </authorList>
    </citation>
    <scope>NUCLEOTIDE SEQUENCE [LARGE SCALE GENOMIC DNA]</scope>
    <source>
        <strain evidence="2 3">NSJ-6</strain>
    </source>
</reference>
<protein>
    <submittedName>
        <fullName evidence="2">Uma2 family endonuclease</fullName>
    </submittedName>
</protein>
<dbReference type="RefSeq" id="WP_186859387.1">
    <property type="nucleotide sequence ID" value="NZ_JACOOO010000004.1"/>
</dbReference>
<evidence type="ECO:0000313" key="2">
    <source>
        <dbReference type="EMBL" id="MBC5628143.1"/>
    </source>
</evidence>
<organism evidence="2 3">
    <name type="scientific">Clostridium hominis</name>
    <dbReference type="NCBI Taxonomy" id="2763036"/>
    <lineage>
        <taxon>Bacteria</taxon>
        <taxon>Bacillati</taxon>
        <taxon>Bacillota</taxon>
        <taxon>Clostridia</taxon>
        <taxon>Eubacteriales</taxon>
        <taxon>Clostridiaceae</taxon>
        <taxon>Clostridium</taxon>
    </lineage>
</organism>
<evidence type="ECO:0000259" key="1">
    <source>
        <dbReference type="Pfam" id="PF05685"/>
    </source>
</evidence>
<dbReference type="SUPFAM" id="SSF52980">
    <property type="entry name" value="Restriction endonuclease-like"/>
    <property type="match status" value="1"/>
</dbReference>
<proteinExistence type="predicted"/>
<dbReference type="EMBL" id="JACOOO010000004">
    <property type="protein sequence ID" value="MBC5628143.1"/>
    <property type="molecule type" value="Genomic_DNA"/>
</dbReference>
<keyword evidence="3" id="KW-1185">Reference proteome</keyword>
<sequence length="159" mass="18501">MMMMSPASNLHRIIVHYIFNELLDQIESANNVGSEATRIDVNYILKNTDKKYKYLEPDIFAGSDLLWKGEILVSAPELVIEVLSFATAKYDKTEKMDLYKSIGVKEYILVSQDGSVELYRLQNDNYKDYLKIDNKFKSDYLNITLDFDKIFSLVQDKFN</sequence>
<name>A0ABR7DB87_9CLOT</name>
<dbReference type="GO" id="GO:0004519">
    <property type="term" value="F:endonuclease activity"/>
    <property type="evidence" value="ECO:0007669"/>
    <property type="project" value="UniProtKB-KW"/>
</dbReference>
<feature type="domain" description="Putative restriction endonuclease" evidence="1">
    <location>
        <begin position="3"/>
        <end position="128"/>
    </location>
</feature>
<dbReference type="PANTHER" id="PTHR36558">
    <property type="entry name" value="GLR1098 PROTEIN"/>
    <property type="match status" value="1"/>
</dbReference>
<keyword evidence="2" id="KW-0255">Endonuclease</keyword>
<evidence type="ECO:0000313" key="3">
    <source>
        <dbReference type="Proteomes" id="UP000596929"/>
    </source>
</evidence>
<dbReference type="CDD" id="cd06260">
    <property type="entry name" value="DUF820-like"/>
    <property type="match status" value="1"/>
</dbReference>
<dbReference type="InterPro" id="IPR012296">
    <property type="entry name" value="Nuclease_put_TT1808"/>
</dbReference>
<dbReference type="Proteomes" id="UP000596929">
    <property type="component" value="Unassembled WGS sequence"/>
</dbReference>
<gene>
    <name evidence="2" type="ORF">H8S20_04460</name>
</gene>